<comment type="caution">
    <text evidence="2">The sequence shown here is derived from an EMBL/GenBank/DDBJ whole genome shotgun (WGS) entry which is preliminary data.</text>
</comment>
<dbReference type="InterPro" id="IPR051207">
    <property type="entry name" value="ComplexI_NDUFA9_subunit"/>
</dbReference>
<dbReference type="Pfam" id="PF01370">
    <property type="entry name" value="Epimerase"/>
    <property type="match status" value="1"/>
</dbReference>
<evidence type="ECO:0000313" key="2">
    <source>
        <dbReference type="EMBL" id="NYR14460.1"/>
    </source>
</evidence>
<protein>
    <submittedName>
        <fullName evidence="2">NAD(P)-dependent oxidoreductase</fullName>
    </submittedName>
</protein>
<dbReference type="InterPro" id="IPR001509">
    <property type="entry name" value="Epimerase_deHydtase"/>
</dbReference>
<organism evidence="2 3">
    <name type="scientific">Pyrobaculum arsenaticum</name>
    <dbReference type="NCBI Taxonomy" id="121277"/>
    <lineage>
        <taxon>Archaea</taxon>
        <taxon>Thermoproteota</taxon>
        <taxon>Thermoprotei</taxon>
        <taxon>Thermoproteales</taxon>
        <taxon>Thermoproteaceae</taxon>
        <taxon>Pyrobaculum</taxon>
    </lineage>
</organism>
<accession>A0A7L4P8G9</accession>
<proteinExistence type="predicted"/>
<reference evidence="2 3" key="1">
    <citation type="journal article" date="2020" name="Nat. Commun.">
        <title>The structures of two archaeal type IV pili illuminate evolutionary relationships.</title>
        <authorList>
            <person name="Wang F."/>
            <person name="Baquero D.P."/>
            <person name="Su Z."/>
            <person name="Beltran L.C."/>
            <person name="Prangishvili D."/>
            <person name="Krupovic M."/>
            <person name="Egelman E.H."/>
        </authorList>
    </citation>
    <scope>NUCLEOTIDE SEQUENCE [LARGE SCALE GENOMIC DNA]</scope>
    <source>
        <strain evidence="2 3">2GA</strain>
    </source>
</reference>
<dbReference type="GO" id="GO:0044877">
    <property type="term" value="F:protein-containing complex binding"/>
    <property type="evidence" value="ECO:0007669"/>
    <property type="project" value="TreeGrafter"/>
</dbReference>
<dbReference type="PANTHER" id="PTHR12126">
    <property type="entry name" value="NADH-UBIQUINONE OXIDOREDUCTASE 39 KDA SUBUNIT-RELATED"/>
    <property type="match status" value="1"/>
</dbReference>
<dbReference type="RefSeq" id="WP_011900516.1">
    <property type="nucleotide sequence ID" value="NZ_JAAVJF010000001.1"/>
</dbReference>
<name>A0A7L4P8G9_9CREN</name>
<feature type="domain" description="NAD-dependent epimerase/dehydratase" evidence="1">
    <location>
        <begin position="4"/>
        <end position="173"/>
    </location>
</feature>
<dbReference type="PANTHER" id="PTHR12126:SF11">
    <property type="entry name" value="NADH DEHYDROGENASE [UBIQUINONE] 1 ALPHA SUBCOMPLEX SUBUNIT 9, MITOCHONDRIAL"/>
    <property type="match status" value="1"/>
</dbReference>
<evidence type="ECO:0000313" key="3">
    <source>
        <dbReference type="Proteomes" id="UP000554766"/>
    </source>
</evidence>
<dbReference type="InterPro" id="IPR036291">
    <property type="entry name" value="NAD(P)-bd_dom_sf"/>
</dbReference>
<dbReference type="GeneID" id="5056272"/>
<evidence type="ECO:0000259" key="1">
    <source>
        <dbReference type="Pfam" id="PF01370"/>
    </source>
</evidence>
<dbReference type="Proteomes" id="UP000554766">
    <property type="component" value="Unassembled WGS sequence"/>
</dbReference>
<dbReference type="Gene3D" id="3.40.50.720">
    <property type="entry name" value="NAD(P)-binding Rossmann-like Domain"/>
    <property type="match status" value="1"/>
</dbReference>
<dbReference type="OMA" id="RILMWRI"/>
<dbReference type="EMBL" id="JAAVJF010000001">
    <property type="protein sequence ID" value="NYR14460.1"/>
    <property type="molecule type" value="Genomic_DNA"/>
</dbReference>
<dbReference type="AlphaFoldDB" id="A0A7L4P8G9"/>
<sequence length="306" mass="33998">MRYLLYGGLGFIGANIVEELAGEEVYVAHRPGSPQRRPRIASFVSQYARLVEYVDPASPFEQVKPDVVVNLVGEYFGPPEAIREANAEFPKKLCDAARRAGWSGKIVHISAATVRGPAGEVITEEGRHLEGITPVSDFDKWKAEGERVVAQCFADWVIVRPVLVYGRFNDHPEWVALTGMVKRGIAPMINAAVSSISARELAKVVKISTALSREYFFATECEARRLSDFVLAIEKALGKRALHLPIPTALLKIAAPRDLKKHIPFLGRRFSCEKMSKLLKYTPSPDFYREVAEMVAFITGRTQARG</sequence>
<dbReference type="SUPFAM" id="SSF51735">
    <property type="entry name" value="NAD(P)-binding Rossmann-fold domains"/>
    <property type="match status" value="1"/>
</dbReference>
<keyword evidence="3" id="KW-1185">Reference proteome</keyword>
<gene>
    <name evidence="2" type="ORF">HC235_00425</name>
</gene>